<reference evidence="1" key="1">
    <citation type="submission" date="2020-03" db="EMBL/GenBank/DDBJ databases">
        <title>The deep terrestrial virosphere.</title>
        <authorList>
            <person name="Holmfeldt K."/>
            <person name="Nilsson E."/>
            <person name="Simone D."/>
            <person name="Lopez-Fernandez M."/>
            <person name="Wu X."/>
            <person name="de Brujin I."/>
            <person name="Lundin D."/>
            <person name="Andersson A."/>
            <person name="Bertilsson S."/>
            <person name="Dopson M."/>
        </authorList>
    </citation>
    <scope>NUCLEOTIDE SEQUENCE</scope>
    <source>
        <strain evidence="1">MM415B05482</strain>
    </source>
</reference>
<organism evidence="1">
    <name type="scientific">viral metagenome</name>
    <dbReference type="NCBI Taxonomy" id="1070528"/>
    <lineage>
        <taxon>unclassified sequences</taxon>
        <taxon>metagenomes</taxon>
        <taxon>organismal metagenomes</taxon>
    </lineage>
</organism>
<accession>A0A6M3LJ50</accession>
<gene>
    <name evidence="1" type="ORF">MM415B05482_0010</name>
</gene>
<dbReference type="EMBL" id="MT143304">
    <property type="protein sequence ID" value="QJA95316.1"/>
    <property type="molecule type" value="Genomic_DNA"/>
</dbReference>
<evidence type="ECO:0000313" key="1">
    <source>
        <dbReference type="EMBL" id="QJA95316.1"/>
    </source>
</evidence>
<protein>
    <submittedName>
        <fullName evidence="1">Uncharacterized protein</fullName>
    </submittedName>
</protein>
<name>A0A6M3LJ50_9ZZZZ</name>
<dbReference type="AlphaFoldDB" id="A0A6M3LJ50"/>
<proteinExistence type="predicted"/>
<sequence length="120" mass="13381">MEKLLTILFITAITALMAMVAGNVEALRPPEPEPPTARLMSGNQKLDPQEIIVTWEMVAEQCYGMQPPDKTPKEVTIYFNAEEAYAIIWRDDNGVEFICVKEEGIWKQTKPGLPGASEGK</sequence>